<organism evidence="6 7">
    <name type="scientific">Teretinema zuelzerae</name>
    <dbReference type="NCBI Taxonomy" id="156"/>
    <lineage>
        <taxon>Bacteria</taxon>
        <taxon>Pseudomonadati</taxon>
        <taxon>Spirochaetota</taxon>
        <taxon>Spirochaetia</taxon>
        <taxon>Spirochaetales</taxon>
        <taxon>Treponemataceae</taxon>
        <taxon>Teretinema</taxon>
    </lineage>
</organism>
<keyword evidence="4" id="KW-0812">Transmembrane</keyword>
<keyword evidence="2" id="KW-0328">Glycosyltransferase</keyword>
<evidence type="ECO:0000256" key="2">
    <source>
        <dbReference type="ARBA" id="ARBA00022676"/>
    </source>
</evidence>
<dbReference type="InterPro" id="IPR029044">
    <property type="entry name" value="Nucleotide-diphossugar_trans"/>
</dbReference>
<dbReference type="PANTHER" id="PTHR43630:SF1">
    <property type="entry name" value="POLY-BETA-1,6-N-ACETYL-D-GLUCOSAMINE SYNTHASE"/>
    <property type="match status" value="1"/>
</dbReference>
<dbReference type="RefSeq" id="WP_230752308.1">
    <property type="nucleotide sequence ID" value="NZ_JAINWA010000001.1"/>
</dbReference>
<dbReference type="PANTHER" id="PTHR43630">
    <property type="entry name" value="POLY-BETA-1,6-N-ACETYL-D-GLUCOSAMINE SYNTHASE"/>
    <property type="match status" value="1"/>
</dbReference>
<accession>A0AAE3EFV0</accession>
<sequence>MKISVLIPLYKEPKFFVPMVRSLRLNEYEDLEIVAVVDGPMTDSISHALSEAGDSAKVVFPDEHVGKAEALNRAAFSIETDAFLFLDNDIELPRDPTFISRLASKLVEFDIVDMPKEVIVESVFSAMIAHEYQSLAMASLLFSRLVHRSPGVIGAAFAVRKSLFDRLGGFKRVVHEDGDFGARAFRLHARYAYDLSLKVRTGMPDTLDDWIKQRKRWTLINVLWFKDNFLYMAKSVFRQPSILTTLLAIALPSVVSLLLFASLTVGKLSFLNPLIFMIAQSFQFPAGLFLWLSHHAMLSDGLISTLAGFAFTFAVYGSFSAIARFRFNPLSFVLYYLAYAPFIMAINIAMFITQWRTVSVDLEWKT</sequence>
<dbReference type="Gene3D" id="3.90.550.10">
    <property type="entry name" value="Spore Coat Polysaccharide Biosynthesis Protein SpsA, Chain A"/>
    <property type="match status" value="1"/>
</dbReference>
<dbReference type="GO" id="GO:0016757">
    <property type="term" value="F:glycosyltransferase activity"/>
    <property type="evidence" value="ECO:0007669"/>
    <property type="project" value="UniProtKB-KW"/>
</dbReference>
<feature type="transmembrane region" description="Helical" evidence="4">
    <location>
        <begin position="304"/>
        <end position="327"/>
    </location>
</feature>
<proteinExistence type="inferred from homology"/>
<dbReference type="SUPFAM" id="SSF53448">
    <property type="entry name" value="Nucleotide-diphospho-sugar transferases"/>
    <property type="match status" value="1"/>
</dbReference>
<comment type="caution">
    <text evidence="6">The sequence shown here is derived from an EMBL/GenBank/DDBJ whole genome shotgun (WGS) entry which is preliminary data.</text>
</comment>
<evidence type="ECO:0000256" key="4">
    <source>
        <dbReference type="SAM" id="Phobius"/>
    </source>
</evidence>
<keyword evidence="4" id="KW-0472">Membrane</keyword>
<evidence type="ECO:0000313" key="7">
    <source>
        <dbReference type="Proteomes" id="UP001198163"/>
    </source>
</evidence>
<feature type="transmembrane region" description="Helical" evidence="4">
    <location>
        <begin position="270"/>
        <end position="292"/>
    </location>
</feature>
<dbReference type="InterPro" id="IPR001173">
    <property type="entry name" value="Glyco_trans_2-like"/>
</dbReference>
<reference evidence="6" key="1">
    <citation type="submission" date="2021-08" db="EMBL/GenBank/DDBJ databases">
        <title>Comparative analyses of Brucepasteria parasyntrophica and Teretinema zuelzerae.</title>
        <authorList>
            <person name="Song Y."/>
            <person name="Brune A."/>
        </authorList>
    </citation>
    <scope>NUCLEOTIDE SEQUENCE</scope>
    <source>
        <strain evidence="6">DSM 1903</strain>
    </source>
</reference>
<feature type="domain" description="Glycosyltransferase 2-like" evidence="5">
    <location>
        <begin position="4"/>
        <end position="167"/>
    </location>
</feature>
<feature type="transmembrane region" description="Helical" evidence="4">
    <location>
        <begin position="333"/>
        <end position="352"/>
    </location>
</feature>
<evidence type="ECO:0000256" key="1">
    <source>
        <dbReference type="ARBA" id="ARBA00006739"/>
    </source>
</evidence>
<evidence type="ECO:0000313" key="6">
    <source>
        <dbReference type="EMBL" id="MCD1653370.1"/>
    </source>
</evidence>
<dbReference type="EMBL" id="JAINWA010000001">
    <property type="protein sequence ID" value="MCD1653370.1"/>
    <property type="molecule type" value="Genomic_DNA"/>
</dbReference>
<keyword evidence="4" id="KW-1133">Transmembrane helix</keyword>
<evidence type="ECO:0000259" key="5">
    <source>
        <dbReference type="Pfam" id="PF00535"/>
    </source>
</evidence>
<feature type="transmembrane region" description="Helical" evidence="4">
    <location>
        <begin position="242"/>
        <end position="264"/>
    </location>
</feature>
<dbReference type="Proteomes" id="UP001198163">
    <property type="component" value="Unassembled WGS sequence"/>
</dbReference>
<keyword evidence="3" id="KW-0808">Transferase</keyword>
<protein>
    <submittedName>
        <fullName evidence="6">Glycosyltransferase family 2 protein</fullName>
    </submittedName>
</protein>
<evidence type="ECO:0000256" key="3">
    <source>
        <dbReference type="ARBA" id="ARBA00022679"/>
    </source>
</evidence>
<keyword evidence="7" id="KW-1185">Reference proteome</keyword>
<comment type="similarity">
    <text evidence="1">Belongs to the glycosyltransferase 2 family.</text>
</comment>
<dbReference type="AlphaFoldDB" id="A0AAE3EFV0"/>
<name>A0AAE3EFV0_9SPIR</name>
<gene>
    <name evidence="6" type="ORF">K7J14_01490</name>
</gene>
<dbReference type="Pfam" id="PF00535">
    <property type="entry name" value="Glycos_transf_2"/>
    <property type="match status" value="1"/>
</dbReference>